<accession>A0A6C0LY22</accession>
<evidence type="ECO:0000313" key="1">
    <source>
        <dbReference type="EMBL" id="QHU34651.1"/>
    </source>
</evidence>
<reference evidence="1" key="1">
    <citation type="journal article" date="2020" name="Nature">
        <title>Giant virus diversity and host interactions through global metagenomics.</title>
        <authorList>
            <person name="Schulz F."/>
            <person name="Roux S."/>
            <person name="Paez-Espino D."/>
            <person name="Jungbluth S."/>
            <person name="Walsh D.A."/>
            <person name="Denef V.J."/>
            <person name="McMahon K.D."/>
            <person name="Konstantinidis K.T."/>
            <person name="Eloe-Fadrosh E.A."/>
            <person name="Kyrpides N.C."/>
            <person name="Woyke T."/>
        </authorList>
    </citation>
    <scope>NUCLEOTIDE SEQUENCE</scope>
    <source>
        <strain evidence="1">GVMAG-S-1016713-169</strain>
    </source>
</reference>
<proteinExistence type="predicted"/>
<dbReference type="AlphaFoldDB" id="A0A6C0LY22"/>
<organism evidence="1">
    <name type="scientific">viral metagenome</name>
    <dbReference type="NCBI Taxonomy" id="1070528"/>
    <lineage>
        <taxon>unclassified sequences</taxon>
        <taxon>metagenomes</taxon>
        <taxon>organismal metagenomes</taxon>
    </lineage>
</organism>
<protein>
    <submittedName>
        <fullName evidence="1">Uncharacterized protein</fullName>
    </submittedName>
</protein>
<sequence>MTSVLEKEYIEPNRPYSRNELNFKRDKLYTNLRLGKHTAYHDNCRHHYRVRTNGRKEKELLAMKNNDVGNCSVCWTLSKTPSFLKDRANELVEHYTETFQEDQELLEHDTLDLETTFYKWLYLDNEKNNRR</sequence>
<dbReference type="EMBL" id="MN740576">
    <property type="protein sequence ID" value="QHU34651.1"/>
    <property type="molecule type" value="Genomic_DNA"/>
</dbReference>
<name>A0A6C0LY22_9ZZZZ</name>